<dbReference type="PIRSF" id="PIRSF000103">
    <property type="entry name" value="HIBADH"/>
    <property type="match status" value="1"/>
</dbReference>
<dbReference type="AlphaFoldDB" id="A0A1G9H6H7"/>
<dbReference type="Pfam" id="PF03446">
    <property type="entry name" value="NAD_binding_2"/>
    <property type="match status" value="1"/>
</dbReference>
<dbReference type="InterPro" id="IPR013328">
    <property type="entry name" value="6PGD_dom2"/>
</dbReference>
<dbReference type="Gene3D" id="3.40.50.720">
    <property type="entry name" value="NAD(P)-binding Rossmann-like Domain"/>
    <property type="match status" value="1"/>
</dbReference>
<dbReference type="SUPFAM" id="SSF51735">
    <property type="entry name" value="NAD(P)-binding Rossmann-fold domains"/>
    <property type="match status" value="1"/>
</dbReference>
<dbReference type="OrthoDB" id="3185659at2"/>
<evidence type="ECO:0000313" key="9">
    <source>
        <dbReference type="Proteomes" id="UP000198701"/>
    </source>
</evidence>
<keyword evidence="5" id="KW-0812">Transmembrane</keyword>
<keyword evidence="9" id="KW-1185">Reference proteome</keyword>
<proteinExistence type="inferred from homology"/>
<dbReference type="PANTHER" id="PTHR43060">
    <property type="entry name" value="3-HYDROXYISOBUTYRATE DEHYDROGENASE-LIKE 1, MITOCHONDRIAL-RELATED"/>
    <property type="match status" value="1"/>
</dbReference>
<dbReference type="GO" id="GO:0016491">
    <property type="term" value="F:oxidoreductase activity"/>
    <property type="evidence" value="ECO:0007669"/>
    <property type="project" value="UniProtKB-KW"/>
</dbReference>
<gene>
    <name evidence="8" type="ORF">SAMN05216282_12711</name>
</gene>
<evidence type="ECO:0000256" key="1">
    <source>
        <dbReference type="ARBA" id="ARBA00009080"/>
    </source>
</evidence>
<protein>
    <submittedName>
        <fullName evidence="8">3-hydroxyisobutyrate dehydrogenase</fullName>
    </submittedName>
</protein>
<name>A0A1G9H6H7_9MICO</name>
<feature type="domain" description="3-hydroxyisobutyrate dehydrogenase-like NAD-binding" evidence="7">
    <location>
        <begin position="174"/>
        <end position="298"/>
    </location>
</feature>
<dbReference type="SUPFAM" id="SSF48179">
    <property type="entry name" value="6-phosphogluconate dehydrogenase C-terminal domain-like"/>
    <property type="match status" value="1"/>
</dbReference>
<evidence type="ECO:0000256" key="4">
    <source>
        <dbReference type="PIRSR" id="PIRSR000103-1"/>
    </source>
</evidence>
<dbReference type="STRING" id="386301.SAMN05216282_12711"/>
<dbReference type="Gene3D" id="1.10.1040.10">
    <property type="entry name" value="N-(1-d-carboxylethyl)-l-norvaline Dehydrogenase, domain 2"/>
    <property type="match status" value="1"/>
</dbReference>
<keyword evidence="5" id="KW-0472">Membrane</keyword>
<dbReference type="InterPro" id="IPR036291">
    <property type="entry name" value="NAD(P)-bd_dom_sf"/>
</dbReference>
<evidence type="ECO:0000256" key="3">
    <source>
        <dbReference type="ARBA" id="ARBA00023027"/>
    </source>
</evidence>
<keyword evidence="2" id="KW-0560">Oxidoreductase</keyword>
<evidence type="ECO:0000259" key="7">
    <source>
        <dbReference type="Pfam" id="PF14833"/>
    </source>
</evidence>
<dbReference type="PANTHER" id="PTHR43060:SF15">
    <property type="entry name" value="3-HYDROXYISOBUTYRATE DEHYDROGENASE-LIKE 1, MITOCHONDRIAL-RELATED"/>
    <property type="match status" value="1"/>
</dbReference>
<dbReference type="InterPro" id="IPR015815">
    <property type="entry name" value="HIBADH-related"/>
</dbReference>
<evidence type="ECO:0000259" key="6">
    <source>
        <dbReference type="Pfam" id="PF03446"/>
    </source>
</evidence>
<evidence type="ECO:0000256" key="5">
    <source>
        <dbReference type="SAM" id="Phobius"/>
    </source>
</evidence>
<evidence type="ECO:0000256" key="2">
    <source>
        <dbReference type="ARBA" id="ARBA00023002"/>
    </source>
</evidence>
<reference evidence="8 9" key="1">
    <citation type="submission" date="2016-10" db="EMBL/GenBank/DDBJ databases">
        <authorList>
            <person name="de Groot N.N."/>
        </authorList>
    </citation>
    <scope>NUCLEOTIDE SEQUENCE [LARGE SCALE GENOMIC DNA]</scope>
    <source>
        <strain evidence="8 9">CGMCC 1.5382</strain>
    </source>
</reference>
<dbReference type="Proteomes" id="UP000198701">
    <property type="component" value="Unassembled WGS sequence"/>
</dbReference>
<dbReference type="GO" id="GO:0051287">
    <property type="term" value="F:NAD binding"/>
    <property type="evidence" value="ECO:0007669"/>
    <property type="project" value="InterPro"/>
</dbReference>
<feature type="domain" description="6-phosphogluconate dehydrogenase NADP-binding" evidence="6">
    <location>
        <begin position="14"/>
        <end position="170"/>
    </location>
</feature>
<keyword evidence="5" id="KW-1133">Transmembrane helix</keyword>
<evidence type="ECO:0000313" key="8">
    <source>
        <dbReference type="EMBL" id="SDL08586.1"/>
    </source>
</evidence>
<dbReference type="InterPro" id="IPR006115">
    <property type="entry name" value="6PGDH_NADP-bd"/>
</dbReference>
<dbReference type="GO" id="GO:0050661">
    <property type="term" value="F:NADP binding"/>
    <property type="evidence" value="ECO:0007669"/>
    <property type="project" value="InterPro"/>
</dbReference>
<dbReference type="RefSeq" id="WP_092325095.1">
    <property type="nucleotide sequence ID" value="NZ_FNFU01000027.1"/>
</dbReference>
<accession>A0A1G9H6H7</accession>
<comment type="similarity">
    <text evidence="1">Belongs to the HIBADH-related family.</text>
</comment>
<keyword evidence="3" id="KW-0520">NAD</keyword>
<organism evidence="8 9">
    <name type="scientific">Cryobacterium psychrotolerans</name>
    <dbReference type="NCBI Taxonomy" id="386301"/>
    <lineage>
        <taxon>Bacteria</taxon>
        <taxon>Bacillati</taxon>
        <taxon>Actinomycetota</taxon>
        <taxon>Actinomycetes</taxon>
        <taxon>Micrococcales</taxon>
        <taxon>Microbacteriaceae</taxon>
        <taxon>Cryobacterium</taxon>
    </lineage>
</organism>
<sequence>MQTPIDSHANQVIVTVLGLGAMGLPIATRLVRQFRVHGFDLHEDRRLLAAAVGVETFDTAAAAVSGAGIVLVAVRTGEQLNDVLFGATGVAEALSSGSVVILTSTVGSDAIPAAERLADLNVALVDAPLSGGPLRASAGDLLIIVGAEPRALERARPVLECLASTLTIVGDKPGDGQALKTVNQLLCGVHIAAAAEALALADALGLDLARTLEALEAGAAGSFMLSNRGPRILQAYDEDGAQVLSRLDIFVKDMGIVGRAARAAGSPSPLAAAAEQLYLLGQAQGLGAADDSAIIKVLAPSKRS</sequence>
<dbReference type="InterPro" id="IPR008927">
    <property type="entry name" value="6-PGluconate_DH-like_C_sf"/>
</dbReference>
<dbReference type="Pfam" id="PF14833">
    <property type="entry name" value="NAD_binding_11"/>
    <property type="match status" value="1"/>
</dbReference>
<feature type="transmembrane region" description="Helical" evidence="5">
    <location>
        <begin position="12"/>
        <end position="31"/>
    </location>
</feature>
<feature type="active site" evidence="4">
    <location>
        <position position="180"/>
    </location>
</feature>
<dbReference type="InterPro" id="IPR029154">
    <property type="entry name" value="HIBADH-like_NADP-bd"/>
</dbReference>
<dbReference type="EMBL" id="FNFU01000027">
    <property type="protein sequence ID" value="SDL08586.1"/>
    <property type="molecule type" value="Genomic_DNA"/>
</dbReference>